<gene>
    <name evidence="1" type="ORF">US52_C0015G0006</name>
</gene>
<reference evidence="1 2" key="1">
    <citation type="journal article" date="2015" name="Nature">
        <title>rRNA introns, odd ribosomes, and small enigmatic genomes across a large radiation of phyla.</title>
        <authorList>
            <person name="Brown C.T."/>
            <person name="Hug L.A."/>
            <person name="Thomas B.C."/>
            <person name="Sharon I."/>
            <person name="Castelle C.J."/>
            <person name="Singh A."/>
            <person name="Wilkins M.J."/>
            <person name="Williams K.H."/>
            <person name="Banfield J.F."/>
        </authorList>
    </citation>
    <scope>NUCLEOTIDE SEQUENCE [LARGE SCALE GENOMIC DNA]</scope>
</reference>
<evidence type="ECO:0000313" key="2">
    <source>
        <dbReference type="Proteomes" id="UP000034852"/>
    </source>
</evidence>
<dbReference type="AlphaFoldDB" id="A0A0G0H0R8"/>
<evidence type="ECO:0000313" key="1">
    <source>
        <dbReference type="EMBL" id="KKQ35797.1"/>
    </source>
</evidence>
<sequence length="396" mass="45846">MPNENTIENELYNSLGKEYFFLVSPFYTGTEFIQSALEVDKKLAKKVRDNKIKQKVNEFINSALGPASPASTRSINPPAVLEAEKDRFSPLMYNFLLAQHKLQQARFIEALPEFAMYALEFFIKPLTEQEKIELKIIDSHELELQQTIEIDMPFELKIDEQGYFDVNATIEHEARYNLIKSKLAGITKVEQAADFLYNDLINFPSWAFFAINHKDEIRVISQHLIQAVFDIMMNFIYVQLTSGTGVQEAEKNAIAYVQGIARERRLEEMLVYRAEETIPLDIFLLELLGELKGERKYIKEQTLKDFYTHALIKLNNFILKNYIIPGTTFSMDLRKATQEEFEAQNNEYTVEISPLLPQGSTLRLVKELYQVKLSETALKNLIVISTNGLEMKEYYI</sequence>
<protein>
    <submittedName>
        <fullName evidence="1">Uncharacterized protein</fullName>
    </submittedName>
</protein>
<organism evidence="1 2">
    <name type="scientific">candidate division WS6 bacterium GW2011_GWA2_37_6</name>
    <dbReference type="NCBI Taxonomy" id="1619087"/>
    <lineage>
        <taxon>Bacteria</taxon>
        <taxon>Candidatus Dojkabacteria</taxon>
    </lineage>
</organism>
<accession>A0A0G0H0R8</accession>
<name>A0A0G0H0R8_9BACT</name>
<dbReference type="EMBL" id="LBTH01000015">
    <property type="protein sequence ID" value="KKQ35797.1"/>
    <property type="molecule type" value="Genomic_DNA"/>
</dbReference>
<dbReference type="Proteomes" id="UP000034852">
    <property type="component" value="Unassembled WGS sequence"/>
</dbReference>
<proteinExistence type="predicted"/>
<comment type="caution">
    <text evidence="1">The sequence shown here is derived from an EMBL/GenBank/DDBJ whole genome shotgun (WGS) entry which is preliminary data.</text>
</comment>